<feature type="transmembrane region" description="Helical" evidence="5">
    <location>
        <begin position="100"/>
        <end position="117"/>
    </location>
</feature>
<gene>
    <name evidence="5 6" type="primary">tatC</name>
    <name evidence="6" type="ORF">D7Z94_17845</name>
</gene>
<keyword evidence="3 5" id="KW-1133">Transmembrane helix</keyword>
<dbReference type="GO" id="GO:0043953">
    <property type="term" value="P:protein transport by the Tat complex"/>
    <property type="evidence" value="ECO:0007669"/>
    <property type="project" value="UniProtKB-UniRule"/>
</dbReference>
<feature type="transmembrane region" description="Helical" evidence="5">
    <location>
        <begin position="138"/>
        <end position="162"/>
    </location>
</feature>
<evidence type="ECO:0000256" key="2">
    <source>
        <dbReference type="ARBA" id="ARBA00022692"/>
    </source>
</evidence>
<dbReference type="GO" id="GO:0033281">
    <property type="term" value="C:TAT protein transport complex"/>
    <property type="evidence" value="ECO:0007669"/>
    <property type="project" value="UniProtKB-UniRule"/>
</dbReference>
<dbReference type="NCBIfam" id="TIGR00945">
    <property type="entry name" value="tatC"/>
    <property type="match status" value="1"/>
</dbReference>
<keyword evidence="2 5" id="KW-0812">Transmembrane</keyword>
<dbReference type="PANTHER" id="PTHR30371:SF0">
    <property type="entry name" value="SEC-INDEPENDENT PROTEIN TRANSLOCASE PROTEIN TATC, CHLOROPLASTIC-RELATED"/>
    <property type="match status" value="1"/>
</dbReference>
<dbReference type="AlphaFoldDB" id="A0A3B0C6S4"/>
<comment type="similarity">
    <text evidence="5">Belongs to the TatC family.</text>
</comment>
<feature type="transmembrane region" description="Helical" evidence="5">
    <location>
        <begin position="182"/>
        <end position="208"/>
    </location>
</feature>
<dbReference type="PRINTS" id="PR01840">
    <property type="entry name" value="TATCFAMILY"/>
</dbReference>
<name>A0A3B0C6S4_9FLAO</name>
<evidence type="ECO:0000256" key="3">
    <source>
        <dbReference type="ARBA" id="ARBA00022989"/>
    </source>
</evidence>
<dbReference type="HAMAP" id="MF_00902">
    <property type="entry name" value="TatC"/>
    <property type="match status" value="1"/>
</dbReference>
<dbReference type="GO" id="GO:0009977">
    <property type="term" value="F:proton motive force dependent protein transmembrane transporter activity"/>
    <property type="evidence" value="ECO:0007669"/>
    <property type="project" value="TreeGrafter"/>
</dbReference>
<comment type="function">
    <text evidence="5">Part of the twin-arginine translocation (Tat) system that transports large folded proteins containing a characteristic twin-arginine motif in their signal peptide across membranes.</text>
</comment>
<dbReference type="OrthoDB" id="9777044at2"/>
<sequence length="284" mass="32045">MAKKVDKNPNEMSFLDHLEELRWHLIRSTLAIVIIGCVAFVMSGFVFDVIIFGPSQMDFPTYRFFCKAATFLGIESDFCADKLPFTIQSRTMGGQFSADIWTAIWVGFIVGFPYVLYEMWRFISPGLHPNERKHSKGFISVASLLFFMGVLFGYYVVAPLSINFLGTYQVSELVLNEFDLSSYIGAVRTSVIACGVLFELPIIIYFLTKVGLVTPEILKKYRKIALVIVLILSAVITPPDVTSQIIVAFPVLILYQVSIYISKVVLRREAKKEMKSKEAGLKKT</sequence>
<keyword evidence="4 5" id="KW-0472">Membrane</keyword>
<keyword evidence="5" id="KW-0653">Protein transport</keyword>
<comment type="subunit">
    <text evidence="5">Forms a complex with TatA.</text>
</comment>
<proteinExistence type="inferred from homology"/>
<dbReference type="Pfam" id="PF00902">
    <property type="entry name" value="TatC"/>
    <property type="match status" value="1"/>
</dbReference>
<dbReference type="InterPro" id="IPR002033">
    <property type="entry name" value="TatC"/>
</dbReference>
<comment type="subcellular location">
    <subcellularLocation>
        <location evidence="5">Cell membrane</location>
        <topology evidence="5">Multi-pass membrane protein</topology>
    </subcellularLocation>
    <subcellularLocation>
        <location evidence="1">Membrane</location>
        <topology evidence="1">Multi-pass membrane protein</topology>
    </subcellularLocation>
</comment>
<reference evidence="6 7" key="1">
    <citation type="submission" date="2018-10" db="EMBL/GenBank/DDBJ databases">
        <title>Ulvibacterium marinum gen. nov., sp. nov., a novel marine bacterium of the family Flavobacteriaceae, isolated from a culture of the green alga Ulva prolifera.</title>
        <authorList>
            <person name="Zhang Z."/>
        </authorList>
    </citation>
    <scope>NUCLEOTIDE SEQUENCE [LARGE SCALE GENOMIC DNA]</scope>
    <source>
        <strain evidence="6 7">CCMM003</strain>
    </source>
</reference>
<keyword evidence="5" id="KW-0813">Transport</keyword>
<keyword evidence="7" id="KW-1185">Reference proteome</keyword>
<evidence type="ECO:0000256" key="4">
    <source>
        <dbReference type="ARBA" id="ARBA00023136"/>
    </source>
</evidence>
<evidence type="ECO:0000256" key="1">
    <source>
        <dbReference type="ARBA" id="ARBA00004141"/>
    </source>
</evidence>
<evidence type="ECO:0000313" key="7">
    <source>
        <dbReference type="Proteomes" id="UP000276603"/>
    </source>
</evidence>
<organism evidence="6 7">
    <name type="scientific">Ulvibacterium marinum</name>
    <dbReference type="NCBI Taxonomy" id="2419782"/>
    <lineage>
        <taxon>Bacteria</taxon>
        <taxon>Pseudomonadati</taxon>
        <taxon>Bacteroidota</taxon>
        <taxon>Flavobacteriia</taxon>
        <taxon>Flavobacteriales</taxon>
        <taxon>Flavobacteriaceae</taxon>
        <taxon>Ulvibacterium</taxon>
    </lineage>
</organism>
<dbReference type="PANTHER" id="PTHR30371">
    <property type="entry name" value="SEC-INDEPENDENT PROTEIN TRANSLOCASE PROTEIN TATC"/>
    <property type="match status" value="1"/>
</dbReference>
<comment type="caution">
    <text evidence="6">The sequence shown here is derived from an EMBL/GenBank/DDBJ whole genome shotgun (WGS) entry which is preliminary data.</text>
</comment>
<evidence type="ECO:0000313" key="6">
    <source>
        <dbReference type="EMBL" id="RKN80104.1"/>
    </source>
</evidence>
<keyword evidence="5" id="KW-1003">Cell membrane</keyword>
<evidence type="ECO:0000256" key="5">
    <source>
        <dbReference type="HAMAP-Rule" id="MF_00902"/>
    </source>
</evidence>
<dbReference type="RefSeq" id="WP_120712913.1">
    <property type="nucleotide sequence ID" value="NZ_RBCJ01000003.1"/>
</dbReference>
<feature type="transmembrane region" description="Helical" evidence="5">
    <location>
        <begin position="30"/>
        <end position="52"/>
    </location>
</feature>
<dbReference type="EMBL" id="RBCJ01000003">
    <property type="protein sequence ID" value="RKN80104.1"/>
    <property type="molecule type" value="Genomic_DNA"/>
</dbReference>
<feature type="transmembrane region" description="Helical" evidence="5">
    <location>
        <begin position="220"/>
        <end position="239"/>
    </location>
</feature>
<accession>A0A3B0C6S4</accession>
<dbReference type="Proteomes" id="UP000276603">
    <property type="component" value="Unassembled WGS sequence"/>
</dbReference>
<keyword evidence="5" id="KW-0811">Translocation</keyword>
<feature type="transmembrane region" description="Helical" evidence="5">
    <location>
        <begin position="245"/>
        <end position="266"/>
    </location>
</feature>
<dbReference type="GO" id="GO:0065002">
    <property type="term" value="P:intracellular protein transmembrane transport"/>
    <property type="evidence" value="ECO:0007669"/>
    <property type="project" value="TreeGrafter"/>
</dbReference>
<protein>
    <recommendedName>
        <fullName evidence="5">Sec-independent protein translocase protein TatC</fullName>
    </recommendedName>
</protein>